<comment type="caution">
    <text evidence="4">The sequence shown here is derived from an EMBL/GenBank/DDBJ whole genome shotgun (WGS) entry which is preliminary data.</text>
</comment>
<evidence type="ECO:0000256" key="2">
    <source>
        <dbReference type="ARBA" id="ARBA00022553"/>
    </source>
</evidence>
<reference evidence="4 5" key="1">
    <citation type="journal article" date="2018" name="IMA Fungus">
        <title>IMA Genome-F 9: Draft genome sequence of Annulohypoxylon stygium, Aspergillus mulundensis, Berkeleyomyces basicola (syn. Thielaviopsis basicola), Ceratocystis smalleyi, two Cercospora beticola strains, Coleophoma cylindrospora, Fusarium fracticaudum, Phialophora cf. hyalina, and Morchella septimelata.</title>
        <authorList>
            <person name="Wingfield B.D."/>
            <person name="Bills G.F."/>
            <person name="Dong Y."/>
            <person name="Huang W."/>
            <person name="Nel W.J."/>
            <person name="Swalarsk-Parry B.S."/>
            <person name="Vaghefi N."/>
            <person name="Wilken P.M."/>
            <person name="An Z."/>
            <person name="de Beer Z.W."/>
            <person name="De Vos L."/>
            <person name="Chen L."/>
            <person name="Duong T.A."/>
            <person name="Gao Y."/>
            <person name="Hammerbacher A."/>
            <person name="Kikkert J.R."/>
            <person name="Li Y."/>
            <person name="Li H."/>
            <person name="Li K."/>
            <person name="Li Q."/>
            <person name="Liu X."/>
            <person name="Ma X."/>
            <person name="Naidoo K."/>
            <person name="Pethybridge S.J."/>
            <person name="Sun J."/>
            <person name="Steenkamp E.T."/>
            <person name="van der Nest M.A."/>
            <person name="van Wyk S."/>
            <person name="Wingfield M.J."/>
            <person name="Xiong C."/>
            <person name="Yue Q."/>
            <person name="Zhang X."/>
        </authorList>
    </citation>
    <scope>NUCLEOTIDE SEQUENCE [LARGE SCALE GENOMIC DNA]</scope>
    <source>
        <strain evidence="4 5">BP5796</strain>
    </source>
</reference>
<organism evidence="4 5">
    <name type="scientific">Coleophoma crateriformis</name>
    <dbReference type="NCBI Taxonomy" id="565419"/>
    <lineage>
        <taxon>Eukaryota</taxon>
        <taxon>Fungi</taxon>
        <taxon>Dikarya</taxon>
        <taxon>Ascomycota</taxon>
        <taxon>Pezizomycotina</taxon>
        <taxon>Leotiomycetes</taxon>
        <taxon>Helotiales</taxon>
        <taxon>Dermateaceae</taxon>
        <taxon>Coleophoma</taxon>
    </lineage>
</organism>
<dbReference type="PANTHER" id="PTHR43439:SF2">
    <property type="entry name" value="ENZYME, PUTATIVE (JCVI)-RELATED"/>
    <property type="match status" value="1"/>
</dbReference>
<dbReference type="InterPro" id="IPR000873">
    <property type="entry name" value="AMP-dep_synth/lig_dom"/>
</dbReference>
<dbReference type="OrthoDB" id="429813at2759"/>
<accession>A0A3D8QB86</accession>
<dbReference type="InterPro" id="IPR051414">
    <property type="entry name" value="Adenylate-forming_Reductase"/>
</dbReference>
<dbReference type="SUPFAM" id="SSF56801">
    <property type="entry name" value="Acetyl-CoA synthetase-like"/>
    <property type="match status" value="1"/>
</dbReference>
<dbReference type="Pfam" id="PF23562">
    <property type="entry name" value="AMP-binding_C_3"/>
    <property type="match status" value="1"/>
</dbReference>
<dbReference type="Proteomes" id="UP000256328">
    <property type="component" value="Unassembled WGS sequence"/>
</dbReference>
<dbReference type="AlphaFoldDB" id="A0A3D8QB86"/>
<evidence type="ECO:0000259" key="3">
    <source>
        <dbReference type="Pfam" id="PF00501"/>
    </source>
</evidence>
<feature type="domain" description="AMP-dependent synthetase/ligase" evidence="3">
    <location>
        <begin position="17"/>
        <end position="342"/>
    </location>
</feature>
<keyword evidence="1" id="KW-0596">Phosphopantetheine</keyword>
<dbReference type="PROSITE" id="PS00455">
    <property type="entry name" value="AMP_BINDING"/>
    <property type="match status" value="1"/>
</dbReference>
<evidence type="ECO:0000256" key="1">
    <source>
        <dbReference type="ARBA" id="ARBA00022450"/>
    </source>
</evidence>
<name>A0A3D8QB86_9HELO</name>
<evidence type="ECO:0000313" key="4">
    <source>
        <dbReference type="EMBL" id="RDW59031.1"/>
    </source>
</evidence>
<keyword evidence="5" id="KW-1185">Reference proteome</keyword>
<dbReference type="InterPro" id="IPR042099">
    <property type="entry name" value="ANL_N_sf"/>
</dbReference>
<dbReference type="EMBL" id="PDLN01000020">
    <property type="protein sequence ID" value="RDW59031.1"/>
    <property type="molecule type" value="Genomic_DNA"/>
</dbReference>
<sequence length="547" mass="61653">MERNYARDLPVHLIDGNAQHCPDDVVLRYPGPDWETNGYRTLTWKQYADAVNKTAFWLDQELGKCTTPRPETFAYWGPNDLRYALLMPAAMKTNRTLLIPDGRVTSQGLADLFALSNCGVFITTEDKTSTAKMHGLPIISIPSLEYFFDSQATPSYPFLKTFEEIKNLPIIVIHTSGTTGSPKPIYLTIGLFSTLDANNILSRNHQPRGITFEVIYGAWVLNCCPPQWIAGLFMMAIAPIFLGTRTVLLPADMTHPLDIPKVMKIITENKVSMLFTPPHLIEELYQLPEGLSLLKSLDALCYVGAALDKTTGDNLCEFTTVCPFLGSTEAGAAASLNPVDARKWNSFDFVPEHGPRFEKVTDDLYELHFDRNPPDEYNIFQGAFHTFPDRNTFATSELYTPTVDADGKTRWVLTCRKDDLTKLSWLAKFHAADIEKAILKHAAVQAVFVGGTGREAPFVIIQPVAELENLSVEEQRKMVDEIYDSVIGQAIEQDITELRIPRQTVMLADPTRPFQRTLKMTMKRAEIEKDYKRDIDEMYDSYATQKA</sequence>
<gene>
    <name evidence="4" type="ORF">BP5796_11955</name>
</gene>
<evidence type="ECO:0000313" key="5">
    <source>
        <dbReference type="Proteomes" id="UP000256328"/>
    </source>
</evidence>
<dbReference type="Pfam" id="PF00501">
    <property type="entry name" value="AMP-binding"/>
    <property type="match status" value="1"/>
</dbReference>
<dbReference type="Gene3D" id="3.40.50.12780">
    <property type="entry name" value="N-terminal domain of ligase-like"/>
    <property type="match status" value="1"/>
</dbReference>
<protein>
    <recommendedName>
        <fullName evidence="3">AMP-dependent synthetase/ligase domain-containing protein</fullName>
    </recommendedName>
</protein>
<keyword evidence="2" id="KW-0597">Phosphoprotein</keyword>
<dbReference type="InterPro" id="IPR020845">
    <property type="entry name" value="AMP-binding_CS"/>
</dbReference>
<proteinExistence type="predicted"/>
<dbReference type="PANTHER" id="PTHR43439">
    <property type="entry name" value="PHENYLACETATE-COENZYME A LIGASE"/>
    <property type="match status" value="1"/>
</dbReference>